<dbReference type="InterPro" id="IPR036237">
    <property type="entry name" value="Xyl_isomerase-like_sf"/>
</dbReference>
<dbReference type="PANTHER" id="PTHR12110">
    <property type="entry name" value="HYDROXYPYRUVATE ISOMERASE"/>
    <property type="match status" value="1"/>
</dbReference>
<feature type="domain" description="Xylose isomerase-like TIM barrel" evidence="1">
    <location>
        <begin position="35"/>
        <end position="279"/>
    </location>
</feature>
<dbReference type="OrthoDB" id="3350993at2"/>
<dbReference type="Proteomes" id="UP000270342">
    <property type="component" value="Unassembled WGS sequence"/>
</dbReference>
<name>A0A494XIR5_9BURK</name>
<reference evidence="2 3" key="1">
    <citation type="submission" date="2018-10" db="EMBL/GenBank/DDBJ databases">
        <title>Robbsia sp. DHC34, isolated from soil.</title>
        <authorList>
            <person name="Gao Z.-H."/>
            <person name="Qiu L.-H."/>
        </authorList>
    </citation>
    <scope>NUCLEOTIDE SEQUENCE [LARGE SCALE GENOMIC DNA]</scope>
    <source>
        <strain evidence="2 3">DHC34</strain>
    </source>
</reference>
<proteinExistence type="predicted"/>
<evidence type="ECO:0000259" key="1">
    <source>
        <dbReference type="Pfam" id="PF01261"/>
    </source>
</evidence>
<evidence type="ECO:0000313" key="3">
    <source>
        <dbReference type="Proteomes" id="UP000270342"/>
    </source>
</evidence>
<dbReference type="InterPro" id="IPR013022">
    <property type="entry name" value="Xyl_isomerase-like_TIM-brl"/>
</dbReference>
<dbReference type="InterPro" id="IPR050312">
    <property type="entry name" value="IolE/XylAMocC-like"/>
</dbReference>
<sequence length="282" mass="31749">MKLAIDSYSYHRYFGEIYPGLEADPGTRLTLREFIDRAHALGVAGVSIESCFLPDPSPSELADLRDQLDALALDRVWAWGHPSGLRSGDAPEALVDLKRHVEIARAVGANVMRICCGGRRTRPDNWNDHKAKLIPLLVEATRHAERYDVVLAIENHIDLLADELVELIETIDSPRLGVCLDTANNLRMLEDPAIAIEKLAPYARATHVKDIRAHRGSPREFAFWPSVPVGRGLIDIPRTFRELRKHGYDGLLALEIDYLHPDYDSDEHAIAESIDYMRRHLA</sequence>
<dbReference type="EMBL" id="RBZU01000010">
    <property type="protein sequence ID" value="RKP49652.1"/>
    <property type="molecule type" value="Genomic_DNA"/>
</dbReference>
<dbReference type="AlphaFoldDB" id="A0A494XIR5"/>
<keyword evidence="3" id="KW-1185">Reference proteome</keyword>
<keyword evidence="2" id="KW-0413">Isomerase</keyword>
<protein>
    <submittedName>
        <fullName evidence="2">Sugar phosphate isomerase/epimerase</fullName>
    </submittedName>
</protein>
<dbReference type="PANTHER" id="PTHR12110:SF53">
    <property type="entry name" value="BLR5974 PROTEIN"/>
    <property type="match status" value="1"/>
</dbReference>
<evidence type="ECO:0000313" key="2">
    <source>
        <dbReference type="EMBL" id="RKP49652.1"/>
    </source>
</evidence>
<gene>
    <name evidence="2" type="ORF">D7S86_20390</name>
</gene>
<accession>A0A494XIR5</accession>
<dbReference type="Gene3D" id="3.20.20.150">
    <property type="entry name" value="Divalent-metal-dependent TIM barrel enzymes"/>
    <property type="match status" value="1"/>
</dbReference>
<dbReference type="RefSeq" id="WP_121088700.1">
    <property type="nucleotide sequence ID" value="NZ_RBZU01000010.1"/>
</dbReference>
<comment type="caution">
    <text evidence="2">The sequence shown here is derived from an EMBL/GenBank/DDBJ whole genome shotgun (WGS) entry which is preliminary data.</text>
</comment>
<organism evidence="2 3">
    <name type="scientific">Pararobbsia silviterrae</name>
    <dbReference type="NCBI Taxonomy" id="1792498"/>
    <lineage>
        <taxon>Bacteria</taxon>
        <taxon>Pseudomonadati</taxon>
        <taxon>Pseudomonadota</taxon>
        <taxon>Betaproteobacteria</taxon>
        <taxon>Burkholderiales</taxon>
        <taxon>Burkholderiaceae</taxon>
        <taxon>Pararobbsia</taxon>
    </lineage>
</organism>
<dbReference type="GO" id="GO:0016853">
    <property type="term" value="F:isomerase activity"/>
    <property type="evidence" value="ECO:0007669"/>
    <property type="project" value="UniProtKB-KW"/>
</dbReference>
<dbReference type="SUPFAM" id="SSF51658">
    <property type="entry name" value="Xylose isomerase-like"/>
    <property type="match status" value="1"/>
</dbReference>
<dbReference type="Pfam" id="PF01261">
    <property type="entry name" value="AP_endonuc_2"/>
    <property type="match status" value="1"/>
</dbReference>